<evidence type="ECO:0000313" key="6">
    <source>
        <dbReference type="EMBL" id="KAB5529916.1"/>
    </source>
</evidence>
<dbReference type="AlphaFoldDB" id="A0A5N5KI34"/>
<comment type="subcellular location">
    <subcellularLocation>
        <location evidence="1">Nucleus</location>
    </subcellularLocation>
</comment>
<dbReference type="Proteomes" id="UP000326939">
    <property type="component" value="Chromosome 13"/>
</dbReference>
<evidence type="ECO:0000256" key="3">
    <source>
        <dbReference type="ARBA" id="ARBA00023125"/>
    </source>
</evidence>
<dbReference type="GO" id="GO:0046983">
    <property type="term" value="F:protein dimerization activity"/>
    <property type="evidence" value="ECO:0007669"/>
    <property type="project" value="InterPro"/>
</dbReference>
<accession>A0A5N5KI34</accession>
<keyword evidence="5" id="KW-0539">Nucleus</keyword>
<dbReference type="CDD" id="cd11393">
    <property type="entry name" value="bHLH_AtbHLH_like"/>
    <property type="match status" value="1"/>
</dbReference>
<gene>
    <name evidence="6" type="ORF">DKX38_019997</name>
</gene>
<reference evidence="7" key="1">
    <citation type="journal article" date="2019" name="Gigascience">
        <title>De novo genome assembly of the endangered Acer yangbiense, a plant species with extremely small populations endemic to Yunnan Province, China.</title>
        <authorList>
            <person name="Yang J."/>
            <person name="Wariss H.M."/>
            <person name="Tao L."/>
            <person name="Zhang R."/>
            <person name="Yun Q."/>
            <person name="Hollingsworth P."/>
            <person name="Dao Z."/>
            <person name="Luo G."/>
            <person name="Guo H."/>
            <person name="Ma Y."/>
            <person name="Sun W."/>
        </authorList>
    </citation>
    <scope>NUCLEOTIDE SEQUENCE [LARGE SCALE GENOMIC DNA]</scope>
    <source>
        <strain evidence="7">cv. br00</strain>
    </source>
</reference>
<dbReference type="EMBL" id="VDCV01000013">
    <property type="protein sequence ID" value="KAB5529916.1"/>
    <property type="molecule type" value="Genomic_DNA"/>
</dbReference>
<protein>
    <recommendedName>
        <fullName evidence="8">BHLH domain-containing protein</fullName>
    </recommendedName>
</protein>
<dbReference type="GO" id="GO:0003677">
    <property type="term" value="F:DNA binding"/>
    <property type="evidence" value="ECO:0007669"/>
    <property type="project" value="UniProtKB-KW"/>
</dbReference>
<dbReference type="SUPFAM" id="SSF47459">
    <property type="entry name" value="HLH, helix-loop-helix DNA-binding domain"/>
    <property type="match status" value="1"/>
</dbReference>
<organism evidence="6 7">
    <name type="scientific">Salix brachista</name>
    <dbReference type="NCBI Taxonomy" id="2182728"/>
    <lineage>
        <taxon>Eukaryota</taxon>
        <taxon>Viridiplantae</taxon>
        <taxon>Streptophyta</taxon>
        <taxon>Embryophyta</taxon>
        <taxon>Tracheophyta</taxon>
        <taxon>Spermatophyta</taxon>
        <taxon>Magnoliopsida</taxon>
        <taxon>eudicotyledons</taxon>
        <taxon>Gunneridae</taxon>
        <taxon>Pentapetalae</taxon>
        <taxon>rosids</taxon>
        <taxon>fabids</taxon>
        <taxon>Malpighiales</taxon>
        <taxon>Salicaceae</taxon>
        <taxon>Saliceae</taxon>
        <taxon>Salix</taxon>
    </lineage>
</organism>
<keyword evidence="7" id="KW-1185">Reference proteome</keyword>
<keyword evidence="2" id="KW-0805">Transcription regulation</keyword>
<evidence type="ECO:0000256" key="1">
    <source>
        <dbReference type="ARBA" id="ARBA00004123"/>
    </source>
</evidence>
<keyword evidence="4" id="KW-0804">Transcription</keyword>
<sequence length="99" mass="11473">MEEVPTLVNGTSEGKEWVISVGFMYDLDMQTNTADMLEEAVDYVKFLQKQIQCYKLKCKSKEMLVFDWLKYGRNSRNSKENANAWLENNKEALPAHCSV</sequence>
<evidence type="ECO:0000256" key="2">
    <source>
        <dbReference type="ARBA" id="ARBA00023015"/>
    </source>
</evidence>
<evidence type="ECO:0008006" key="8">
    <source>
        <dbReference type="Google" id="ProtNLM"/>
    </source>
</evidence>
<evidence type="ECO:0000256" key="5">
    <source>
        <dbReference type="ARBA" id="ARBA00023242"/>
    </source>
</evidence>
<dbReference type="InterPro" id="IPR036638">
    <property type="entry name" value="HLH_DNA-bd_sf"/>
</dbReference>
<comment type="caution">
    <text evidence="6">The sequence shown here is derived from an EMBL/GenBank/DDBJ whole genome shotgun (WGS) entry which is preliminary data.</text>
</comment>
<proteinExistence type="predicted"/>
<name>A0A5N5KI34_9ROSI</name>
<dbReference type="InterPro" id="IPR045239">
    <property type="entry name" value="bHLH95_bHLH"/>
</dbReference>
<evidence type="ECO:0000256" key="4">
    <source>
        <dbReference type="ARBA" id="ARBA00023163"/>
    </source>
</evidence>
<dbReference type="GO" id="GO:0005634">
    <property type="term" value="C:nucleus"/>
    <property type="evidence" value="ECO:0007669"/>
    <property type="project" value="UniProtKB-SubCell"/>
</dbReference>
<dbReference type="Gene3D" id="4.10.280.10">
    <property type="entry name" value="Helix-loop-helix DNA-binding domain"/>
    <property type="match status" value="1"/>
</dbReference>
<keyword evidence="3" id="KW-0238">DNA-binding</keyword>
<evidence type="ECO:0000313" key="7">
    <source>
        <dbReference type="Proteomes" id="UP000326939"/>
    </source>
</evidence>